<proteinExistence type="predicted"/>
<name>A0AAV7I633_COTGL</name>
<evidence type="ECO:0000313" key="2">
    <source>
        <dbReference type="EMBL" id="KAH0546709.1"/>
    </source>
</evidence>
<reference evidence="2 3" key="1">
    <citation type="journal article" date="2021" name="J. Hered.">
        <title>A chromosome-level genome assembly of the parasitoid wasp, Cotesia glomerata (Hymenoptera: Braconidae).</title>
        <authorList>
            <person name="Pinto B.J."/>
            <person name="Weis J.J."/>
            <person name="Gamble T."/>
            <person name="Ode P.J."/>
            <person name="Paul R."/>
            <person name="Zaspel J.M."/>
        </authorList>
    </citation>
    <scope>NUCLEOTIDE SEQUENCE [LARGE SCALE GENOMIC DNA]</scope>
    <source>
        <strain evidence="2">CgM1</strain>
    </source>
</reference>
<evidence type="ECO:0000256" key="1">
    <source>
        <dbReference type="SAM" id="MobiDB-lite"/>
    </source>
</evidence>
<comment type="caution">
    <text evidence="2">The sequence shown here is derived from an EMBL/GenBank/DDBJ whole genome shotgun (WGS) entry which is preliminary data.</text>
</comment>
<feature type="compositionally biased region" description="Basic and acidic residues" evidence="1">
    <location>
        <begin position="210"/>
        <end position="222"/>
    </location>
</feature>
<keyword evidence="3" id="KW-1185">Reference proteome</keyword>
<accession>A0AAV7I633</accession>
<sequence>MTGLELPTSQLRLFLCGLGLSSKGDLDTRQDRLIRHLEYKYKVPGVHWNPTVDEVSPPGDDLDSTLLSERSEIAETGKFIEIVVDINQTSQSSIQSSCQDLIERVDEILSSSSCLIQELAASGAHKDELVNDPSSTVDGVVLDHASNTAGPPMDNDGESVNFESSTDQFVTRRDLDVAVRKLESKIENCFTKLQQIIMDKMTTRVNNQEDTSREENDQKLESQCDSGVDCESKVPIGDRYQEKYE</sequence>
<dbReference type="AlphaFoldDB" id="A0AAV7I633"/>
<dbReference type="Proteomes" id="UP000826195">
    <property type="component" value="Unassembled WGS sequence"/>
</dbReference>
<organism evidence="2 3">
    <name type="scientific">Cotesia glomerata</name>
    <name type="common">Lepidopteran parasitic wasp</name>
    <name type="synonym">Apanteles glomeratus</name>
    <dbReference type="NCBI Taxonomy" id="32391"/>
    <lineage>
        <taxon>Eukaryota</taxon>
        <taxon>Metazoa</taxon>
        <taxon>Ecdysozoa</taxon>
        <taxon>Arthropoda</taxon>
        <taxon>Hexapoda</taxon>
        <taxon>Insecta</taxon>
        <taxon>Pterygota</taxon>
        <taxon>Neoptera</taxon>
        <taxon>Endopterygota</taxon>
        <taxon>Hymenoptera</taxon>
        <taxon>Apocrita</taxon>
        <taxon>Ichneumonoidea</taxon>
        <taxon>Braconidae</taxon>
        <taxon>Microgastrinae</taxon>
        <taxon>Cotesia</taxon>
    </lineage>
</organism>
<feature type="region of interest" description="Disordered" evidence="1">
    <location>
        <begin position="206"/>
        <end position="245"/>
    </location>
</feature>
<gene>
    <name evidence="2" type="ORF">KQX54_014041</name>
</gene>
<dbReference type="EMBL" id="JAHXZJ010002237">
    <property type="protein sequence ID" value="KAH0546709.1"/>
    <property type="molecule type" value="Genomic_DNA"/>
</dbReference>
<evidence type="ECO:0000313" key="3">
    <source>
        <dbReference type="Proteomes" id="UP000826195"/>
    </source>
</evidence>
<protein>
    <submittedName>
        <fullName evidence="2">Uncharacterized protein</fullName>
    </submittedName>
</protein>